<gene>
    <name evidence="1" type="ORF">N4R40_04195</name>
</gene>
<dbReference type="RefSeq" id="WP_261606100.1">
    <property type="nucleotide sequence ID" value="NZ_JAODOR010000004.1"/>
</dbReference>
<accession>A0ABT2PC25</accession>
<organism evidence="1 2">
    <name type="scientific">Microbacterium memoriense</name>
    <dbReference type="NCBI Taxonomy" id="2978350"/>
    <lineage>
        <taxon>Bacteria</taxon>
        <taxon>Bacillati</taxon>
        <taxon>Actinomycetota</taxon>
        <taxon>Actinomycetes</taxon>
        <taxon>Micrococcales</taxon>
        <taxon>Microbacteriaceae</taxon>
        <taxon>Microbacterium</taxon>
    </lineage>
</organism>
<name>A0ABT2PC25_9MICO</name>
<comment type="caution">
    <text evidence="1">The sequence shown here is derived from an EMBL/GenBank/DDBJ whole genome shotgun (WGS) entry which is preliminary data.</text>
</comment>
<sequence length="185" mass="18388">MIARGFRVLIVASVAVTLCGCVPEPTEPPFLVSGAPTTPAVAPVDPRPTADEPVTDVDCPGDVAYLSGHSTSLRLSAPCARVEVAGESLRVDLSDAVVGALTIRGEGITVSAGSVTSALIEGQRNMLTAASVGSGTVRGDGNTVDVLGDLGSLTVQGSGNTVTAAALGAVTDQGEGNAIAPRLRP</sequence>
<dbReference type="EMBL" id="JAODOR010000004">
    <property type="protein sequence ID" value="MCT9001568.1"/>
    <property type="molecule type" value="Genomic_DNA"/>
</dbReference>
<keyword evidence="2" id="KW-1185">Reference proteome</keyword>
<dbReference type="PROSITE" id="PS51257">
    <property type="entry name" value="PROKAR_LIPOPROTEIN"/>
    <property type="match status" value="1"/>
</dbReference>
<dbReference type="InterPro" id="IPR021417">
    <property type="entry name" value="DUF3060"/>
</dbReference>
<proteinExistence type="predicted"/>
<reference evidence="1 2" key="1">
    <citation type="journal article" date="2024" name="Int. J. Syst. Evol. Microbiol.">
        <title>Microbacterium memoriense sp. nov., a member of the Actinomycetota from marine beach sediment of the north coast of Portugal.</title>
        <authorList>
            <person name="Santos J.D.N.D."/>
            <person name="Klimek D."/>
            <person name="Calusinska M."/>
            <person name="Lobo-da-Cunha A."/>
            <person name="Catita J."/>
            <person name="Goncalves H."/>
            <person name="Gonzalez I."/>
            <person name="Lage O.M."/>
        </authorList>
    </citation>
    <scope>NUCLEOTIDE SEQUENCE [LARGE SCALE GENOMIC DNA]</scope>
    <source>
        <strain evidence="1 2">PMIC_1C1B</strain>
    </source>
</reference>
<protein>
    <submittedName>
        <fullName evidence="1">DUF3060 domain-containing protein</fullName>
    </submittedName>
</protein>
<dbReference type="Proteomes" id="UP001300496">
    <property type="component" value="Unassembled WGS sequence"/>
</dbReference>
<evidence type="ECO:0000313" key="2">
    <source>
        <dbReference type="Proteomes" id="UP001300496"/>
    </source>
</evidence>
<evidence type="ECO:0000313" key="1">
    <source>
        <dbReference type="EMBL" id="MCT9001568.1"/>
    </source>
</evidence>
<dbReference type="Pfam" id="PF11259">
    <property type="entry name" value="DUF3060"/>
    <property type="match status" value="1"/>
</dbReference>